<evidence type="ECO:0000313" key="1">
    <source>
        <dbReference type="EMBL" id="KAI4371875.1"/>
    </source>
</evidence>
<accession>A0ACB9QZ22</accession>
<comment type="caution">
    <text evidence="1">The sequence shown here is derived from an EMBL/GenBank/DDBJ whole genome shotgun (WGS) entry which is preliminary data.</text>
</comment>
<reference evidence="2" key="1">
    <citation type="journal article" date="2023" name="Front. Plant Sci.">
        <title>Chromosomal-level genome assembly of Melastoma candidum provides insights into trichome evolution.</title>
        <authorList>
            <person name="Zhong Y."/>
            <person name="Wu W."/>
            <person name="Sun C."/>
            <person name="Zou P."/>
            <person name="Liu Y."/>
            <person name="Dai S."/>
            <person name="Zhou R."/>
        </authorList>
    </citation>
    <scope>NUCLEOTIDE SEQUENCE [LARGE SCALE GENOMIC DNA]</scope>
</reference>
<name>A0ACB9QZ22_9MYRT</name>
<protein>
    <submittedName>
        <fullName evidence="1">Uncharacterized protein</fullName>
    </submittedName>
</protein>
<dbReference type="Proteomes" id="UP001057402">
    <property type="component" value="Chromosome 4"/>
</dbReference>
<sequence>MASSSPDNNPFPWQPPPYATYGDCSLAICTIYCPQWCMFFPPPPDSSGSGTYFSPLVISVIVILGTAFLLVTYFTIFKKSCGRRRLPGRDPPSGDHVDSVFLRAGSPVGLDESAIKSIAVYKYKKGEGLVDGTDCSVCLSEFQDDESLRLLPKCNHAFHLPCIDAWLKSHSNCPLCRANASPSVNSSPPYELPLTVLSSPSPTNHDDTIPTATTVSTNSNTSVSNEVVITVMTDDVSPSSETESSGGQDHVPIADVLSEGHEEEVEGRRTEPKAIGPSKSFRCSDDSTYKSINNIPELRRAVSTGGSVHRK</sequence>
<proteinExistence type="predicted"/>
<keyword evidence="2" id="KW-1185">Reference proteome</keyword>
<dbReference type="EMBL" id="CM042883">
    <property type="protein sequence ID" value="KAI4371875.1"/>
    <property type="molecule type" value="Genomic_DNA"/>
</dbReference>
<evidence type="ECO:0000313" key="2">
    <source>
        <dbReference type="Proteomes" id="UP001057402"/>
    </source>
</evidence>
<organism evidence="1 2">
    <name type="scientific">Melastoma candidum</name>
    <dbReference type="NCBI Taxonomy" id="119954"/>
    <lineage>
        <taxon>Eukaryota</taxon>
        <taxon>Viridiplantae</taxon>
        <taxon>Streptophyta</taxon>
        <taxon>Embryophyta</taxon>
        <taxon>Tracheophyta</taxon>
        <taxon>Spermatophyta</taxon>
        <taxon>Magnoliopsida</taxon>
        <taxon>eudicotyledons</taxon>
        <taxon>Gunneridae</taxon>
        <taxon>Pentapetalae</taxon>
        <taxon>rosids</taxon>
        <taxon>malvids</taxon>
        <taxon>Myrtales</taxon>
        <taxon>Melastomataceae</taxon>
        <taxon>Melastomatoideae</taxon>
        <taxon>Melastomateae</taxon>
        <taxon>Melastoma</taxon>
    </lineage>
</organism>
<gene>
    <name evidence="1" type="ORF">MLD38_010173</name>
</gene>